<keyword evidence="2" id="KW-0732">Signal</keyword>
<feature type="signal peptide" evidence="2">
    <location>
        <begin position="1"/>
        <end position="22"/>
    </location>
</feature>
<evidence type="ECO:0000313" key="5">
    <source>
        <dbReference type="Proteomes" id="UP000003598"/>
    </source>
</evidence>
<gene>
    <name evidence="4" type="ORF">HMPREF9441_03483</name>
</gene>
<evidence type="ECO:0000313" key="4">
    <source>
        <dbReference type="EMBL" id="EHG98721.1"/>
    </source>
</evidence>
<dbReference type="PROSITE" id="PS51257">
    <property type="entry name" value="PROKAR_LIPOPROTEIN"/>
    <property type="match status" value="1"/>
</dbReference>
<feature type="compositionally biased region" description="Acidic residues" evidence="1">
    <location>
        <begin position="225"/>
        <end position="238"/>
    </location>
</feature>
<dbReference type="Proteomes" id="UP000003598">
    <property type="component" value="Unassembled WGS sequence"/>
</dbReference>
<dbReference type="EMBL" id="AFFY01000058">
    <property type="protein sequence ID" value="EHG98721.1"/>
    <property type="molecule type" value="Genomic_DNA"/>
</dbReference>
<organism evidence="4 5">
    <name type="scientific">Paraprevotella clara YIT 11840</name>
    <dbReference type="NCBI Taxonomy" id="762968"/>
    <lineage>
        <taxon>Bacteria</taxon>
        <taxon>Pseudomonadati</taxon>
        <taxon>Bacteroidota</taxon>
        <taxon>Bacteroidia</taxon>
        <taxon>Bacteroidales</taxon>
        <taxon>Prevotellaceae</taxon>
        <taxon>Paraprevotella</taxon>
    </lineage>
</organism>
<dbReference type="GeneID" id="93558688"/>
<dbReference type="STRING" id="762968.HMPREF9441_03483"/>
<protein>
    <recommendedName>
        <fullName evidence="3">Endonuclease YhcR N-terminal domain-containing protein</fullName>
    </recommendedName>
</protein>
<dbReference type="OrthoDB" id="1092925at2"/>
<proteinExistence type="predicted"/>
<accession>G5SVR6</accession>
<dbReference type="AlphaFoldDB" id="G5SVR6"/>
<feature type="compositionally biased region" description="Acidic residues" evidence="1">
    <location>
        <begin position="198"/>
        <end position="216"/>
    </location>
</feature>
<dbReference type="eggNOG" id="COG4085">
    <property type="taxonomic scope" value="Bacteria"/>
</dbReference>
<reference evidence="4 5" key="1">
    <citation type="submission" date="2011-03" db="EMBL/GenBank/DDBJ databases">
        <authorList>
            <person name="Weinstock G."/>
            <person name="Sodergren E."/>
            <person name="Clifton S."/>
            <person name="Fulton L."/>
            <person name="Fulton B."/>
            <person name="Courtney L."/>
            <person name="Fronick C."/>
            <person name="Harrison M."/>
            <person name="Strong C."/>
            <person name="Farmer C."/>
            <person name="Delahaunty K."/>
            <person name="Markovic C."/>
            <person name="Hall O."/>
            <person name="Minx P."/>
            <person name="Tomlinson C."/>
            <person name="Mitreva M."/>
            <person name="Hou S."/>
            <person name="Chen J."/>
            <person name="Wollam A."/>
            <person name="Pepin K.H."/>
            <person name="Johnson M."/>
            <person name="Bhonagiri V."/>
            <person name="Zhang X."/>
            <person name="Suruliraj S."/>
            <person name="Warren W."/>
            <person name="Chinwalla A."/>
            <person name="Mardis E.R."/>
            <person name="Wilson R.K."/>
        </authorList>
    </citation>
    <scope>NUCLEOTIDE SEQUENCE [LARGE SCALE GENOMIC DNA]</scope>
    <source>
        <strain evidence="4 5">YIT 11840</strain>
    </source>
</reference>
<feature type="domain" description="Endonuclease YhcR N-terminal" evidence="3">
    <location>
        <begin position="90"/>
        <end position="192"/>
    </location>
</feature>
<dbReference type="HOGENOM" id="CLU_1085233_0_0_10"/>
<feature type="region of interest" description="Disordered" evidence="1">
    <location>
        <begin position="31"/>
        <end position="65"/>
    </location>
</feature>
<name>G5SVR6_9BACT</name>
<feature type="region of interest" description="Disordered" evidence="1">
    <location>
        <begin position="195"/>
        <end position="266"/>
    </location>
</feature>
<evidence type="ECO:0000256" key="1">
    <source>
        <dbReference type="SAM" id="MobiDB-lite"/>
    </source>
</evidence>
<feature type="chain" id="PRO_5003484724" description="Endonuclease YhcR N-terminal domain-containing protein" evidence="2">
    <location>
        <begin position="23"/>
        <end position="266"/>
    </location>
</feature>
<dbReference type="PATRIC" id="fig|762968.3.peg.3060"/>
<dbReference type="Pfam" id="PF19886">
    <property type="entry name" value="DUF6359"/>
    <property type="match status" value="1"/>
</dbReference>
<evidence type="ECO:0000259" key="3">
    <source>
        <dbReference type="Pfam" id="PF19886"/>
    </source>
</evidence>
<sequence>MQAGYKFLVRMLCGLCLVGGFAACQKVDLPSEEGEDTEQSGQTGDKPGNEGHEPGGADEAEDEVPLPPEYEGAWTVAGILSEYEGVDLDTDYEEMVVGYIVGACDATMKNALFTIDEIRAAGVNTNLLIADSKDERDASRCMPIELKKGTDVREEANLVDNPEVLGRRIGLLGLVKTYFKVVGLKNVAYHEWLTNGGDVEEPEPEPEEPEEPEGPEESEKPEKPEEPEEPEPTPDPDPEPGPIQKDTIIIDSQPGHIEGGRSIGHK</sequence>
<comment type="caution">
    <text evidence="4">The sequence shown here is derived from an EMBL/GenBank/DDBJ whole genome shotgun (WGS) entry which is preliminary data.</text>
</comment>
<evidence type="ECO:0000256" key="2">
    <source>
        <dbReference type="SAM" id="SignalP"/>
    </source>
</evidence>
<dbReference type="InterPro" id="IPR045939">
    <property type="entry name" value="YhcR_N"/>
</dbReference>
<dbReference type="RefSeq" id="WP_008622645.1">
    <property type="nucleotide sequence ID" value="NZ_JH376628.1"/>
</dbReference>
<keyword evidence="5" id="KW-1185">Reference proteome</keyword>